<evidence type="ECO:0000313" key="1">
    <source>
        <dbReference type="EMBL" id="ETW92342.1"/>
    </source>
</evidence>
<feature type="non-terminal residue" evidence="1">
    <location>
        <position position="1"/>
    </location>
</feature>
<proteinExistence type="predicted"/>
<gene>
    <name evidence="1" type="ORF">ETSY1_44060</name>
</gene>
<protein>
    <submittedName>
        <fullName evidence="1">Uncharacterized protein</fullName>
    </submittedName>
</protein>
<comment type="caution">
    <text evidence="1">The sequence shown here is derived from an EMBL/GenBank/DDBJ whole genome shotgun (WGS) entry which is preliminary data.</text>
</comment>
<dbReference type="EMBL" id="AZHW01001526">
    <property type="protein sequence ID" value="ETW92342.1"/>
    <property type="molecule type" value="Genomic_DNA"/>
</dbReference>
<evidence type="ECO:0000313" key="2">
    <source>
        <dbReference type="Proteomes" id="UP000019141"/>
    </source>
</evidence>
<reference evidence="1 2" key="1">
    <citation type="journal article" date="2014" name="Nature">
        <title>An environmental bacterial taxon with a large and distinct metabolic repertoire.</title>
        <authorList>
            <person name="Wilson M.C."/>
            <person name="Mori T."/>
            <person name="Ruckert C."/>
            <person name="Uria A.R."/>
            <person name="Helf M.J."/>
            <person name="Takada K."/>
            <person name="Gernert C."/>
            <person name="Steffens U.A."/>
            <person name="Heycke N."/>
            <person name="Schmitt S."/>
            <person name="Rinke C."/>
            <person name="Helfrich E.J."/>
            <person name="Brachmann A.O."/>
            <person name="Gurgui C."/>
            <person name="Wakimoto T."/>
            <person name="Kracht M."/>
            <person name="Crusemann M."/>
            <person name="Hentschel U."/>
            <person name="Abe I."/>
            <person name="Matsunaga S."/>
            <person name="Kalinowski J."/>
            <person name="Takeyama H."/>
            <person name="Piel J."/>
        </authorList>
    </citation>
    <scope>NUCLEOTIDE SEQUENCE [LARGE SCALE GENOMIC DNA]</scope>
    <source>
        <strain evidence="2">TSY1</strain>
    </source>
</reference>
<dbReference type="InterPro" id="IPR005368">
    <property type="entry name" value="UPF0175"/>
</dbReference>
<organism evidence="1 2">
    <name type="scientific">Entotheonella factor</name>
    <dbReference type="NCBI Taxonomy" id="1429438"/>
    <lineage>
        <taxon>Bacteria</taxon>
        <taxon>Pseudomonadati</taxon>
        <taxon>Nitrospinota/Tectimicrobiota group</taxon>
        <taxon>Candidatus Tectimicrobiota</taxon>
        <taxon>Candidatus Entotheonellia</taxon>
        <taxon>Candidatus Entotheonellales</taxon>
        <taxon>Candidatus Entotheonellaceae</taxon>
        <taxon>Candidatus Entotheonella</taxon>
    </lineage>
</organism>
<keyword evidence="2" id="KW-1185">Reference proteome</keyword>
<dbReference type="AlphaFoldDB" id="W4L2V1"/>
<dbReference type="Proteomes" id="UP000019141">
    <property type="component" value="Unassembled WGS sequence"/>
</dbReference>
<sequence>VIAYIESMIDDHFYGKDSSMKVSMELPDIPGVDQRYLTEALVATLYHTGKLSEKQACHILGLTRRDFEALLPRYGFSILVDSQENLDIELCA</sequence>
<accession>W4L2V1</accession>
<dbReference type="HOGENOM" id="CLU_2404453_0_0_7"/>
<dbReference type="Pfam" id="PF03683">
    <property type="entry name" value="UPF0175"/>
    <property type="match status" value="1"/>
</dbReference>
<name>W4L2V1_ENTF1</name>